<comment type="caution">
    <text evidence="13">The sequence shown here is derived from an EMBL/GenBank/DDBJ whole genome shotgun (WGS) entry which is preliminary data.</text>
</comment>
<keyword evidence="14" id="KW-1185">Reference proteome</keyword>
<feature type="domain" description="3CxxC-type" evidence="12">
    <location>
        <begin position="306"/>
        <end position="417"/>
    </location>
</feature>
<dbReference type="InterPro" id="IPR026775">
    <property type="entry name" value="Zar1"/>
</dbReference>
<dbReference type="GO" id="GO:0017148">
    <property type="term" value="P:negative regulation of translation"/>
    <property type="evidence" value="ECO:0007669"/>
    <property type="project" value="UniProtKB-ARBA"/>
</dbReference>
<dbReference type="GO" id="GO:0036464">
    <property type="term" value="C:cytoplasmic ribonucleoprotein granule"/>
    <property type="evidence" value="ECO:0007669"/>
    <property type="project" value="UniProtKB-SubCell"/>
</dbReference>
<keyword evidence="2" id="KW-0217">Developmental protein</keyword>
<feature type="region of interest" description="Disordered" evidence="11">
    <location>
        <begin position="142"/>
        <end position="181"/>
    </location>
</feature>
<accession>A0A9D3X0F7</accession>
<evidence type="ECO:0000256" key="8">
    <source>
        <dbReference type="ARBA" id="ARBA00022884"/>
    </source>
</evidence>
<evidence type="ECO:0000313" key="13">
    <source>
        <dbReference type="EMBL" id="KAH1170462.1"/>
    </source>
</evidence>
<keyword evidence="6" id="KW-0221">Differentiation</keyword>
<dbReference type="PANTHER" id="PTHR31054">
    <property type="entry name" value="ZYGOTE ARREST PROTEIN 1-LIKE ISOFORM X1"/>
    <property type="match status" value="1"/>
</dbReference>
<evidence type="ECO:0000256" key="2">
    <source>
        <dbReference type="ARBA" id="ARBA00022473"/>
    </source>
</evidence>
<evidence type="ECO:0000256" key="6">
    <source>
        <dbReference type="ARBA" id="ARBA00022782"/>
    </source>
</evidence>
<feature type="region of interest" description="Disordered" evidence="11">
    <location>
        <begin position="200"/>
        <end position="295"/>
    </location>
</feature>
<evidence type="ECO:0000256" key="11">
    <source>
        <dbReference type="SAM" id="MobiDB-lite"/>
    </source>
</evidence>
<dbReference type="Pfam" id="PF13695">
    <property type="entry name" value="Zn_ribbon_3CxxC"/>
    <property type="match status" value="1"/>
</dbReference>
<feature type="compositionally biased region" description="Acidic residues" evidence="11">
    <location>
        <begin position="200"/>
        <end position="223"/>
    </location>
</feature>
<dbReference type="GO" id="GO:0048477">
    <property type="term" value="P:oogenesis"/>
    <property type="evidence" value="ECO:0007669"/>
    <property type="project" value="UniProtKB-KW"/>
</dbReference>
<evidence type="ECO:0000256" key="10">
    <source>
        <dbReference type="ARBA" id="ARBA00034699"/>
    </source>
</evidence>
<organism evidence="13 14">
    <name type="scientific">Mauremys mutica</name>
    <name type="common">yellowpond turtle</name>
    <dbReference type="NCBI Taxonomy" id="74926"/>
    <lineage>
        <taxon>Eukaryota</taxon>
        <taxon>Metazoa</taxon>
        <taxon>Chordata</taxon>
        <taxon>Craniata</taxon>
        <taxon>Vertebrata</taxon>
        <taxon>Euteleostomi</taxon>
        <taxon>Archelosauria</taxon>
        <taxon>Testudinata</taxon>
        <taxon>Testudines</taxon>
        <taxon>Cryptodira</taxon>
        <taxon>Durocryptodira</taxon>
        <taxon>Testudinoidea</taxon>
        <taxon>Geoemydidae</taxon>
        <taxon>Geoemydinae</taxon>
        <taxon>Mauremys</taxon>
    </lineage>
</organism>
<dbReference type="AlphaFoldDB" id="A0A9D3X0F7"/>
<evidence type="ECO:0000313" key="14">
    <source>
        <dbReference type="Proteomes" id="UP000827986"/>
    </source>
</evidence>
<reference evidence="13" key="1">
    <citation type="submission" date="2021-09" db="EMBL/GenBank/DDBJ databases">
        <title>The genome of Mauremys mutica provides insights into the evolution of semi-aquatic lifestyle.</title>
        <authorList>
            <person name="Gong S."/>
            <person name="Gao Y."/>
        </authorList>
    </citation>
    <scope>NUCLEOTIDE SEQUENCE</scope>
    <source>
        <strain evidence="13">MM-2020</strain>
        <tissue evidence="13">Muscle</tissue>
    </source>
</reference>
<dbReference type="GO" id="GO:0008270">
    <property type="term" value="F:zinc ion binding"/>
    <property type="evidence" value="ECO:0007669"/>
    <property type="project" value="UniProtKB-KW"/>
</dbReference>
<keyword evidence="3" id="KW-0963">Cytoplasm</keyword>
<evidence type="ECO:0000256" key="5">
    <source>
        <dbReference type="ARBA" id="ARBA00022771"/>
    </source>
</evidence>
<keyword evidence="7" id="KW-0862">Zinc</keyword>
<proteinExistence type="inferred from homology"/>
<comment type="similarity">
    <text evidence="10">Belongs to the ZAR1 family.</text>
</comment>
<evidence type="ECO:0000256" key="4">
    <source>
        <dbReference type="ARBA" id="ARBA00022723"/>
    </source>
</evidence>
<dbReference type="Proteomes" id="UP000827986">
    <property type="component" value="Unassembled WGS sequence"/>
</dbReference>
<gene>
    <name evidence="13" type="ORF">KIL84_001447</name>
</gene>
<dbReference type="PANTHER" id="PTHR31054:SF6">
    <property type="entry name" value="ZYGOTE ARREST PROTEIN 1"/>
    <property type="match status" value="1"/>
</dbReference>
<keyword evidence="8" id="KW-0694">RNA-binding</keyword>
<feature type="compositionally biased region" description="Polar residues" evidence="11">
    <location>
        <begin position="282"/>
        <end position="292"/>
    </location>
</feature>
<dbReference type="GO" id="GO:0006412">
    <property type="term" value="P:translation"/>
    <property type="evidence" value="ECO:0007669"/>
    <property type="project" value="TreeGrafter"/>
</dbReference>
<protein>
    <recommendedName>
        <fullName evidence="12">3CxxC-type domain-containing protein</fullName>
    </recommendedName>
</protein>
<dbReference type="SMART" id="SM01328">
    <property type="entry name" value="zf-3CxxC"/>
    <property type="match status" value="1"/>
</dbReference>
<evidence type="ECO:0000259" key="12">
    <source>
        <dbReference type="SMART" id="SM01328"/>
    </source>
</evidence>
<dbReference type="EMBL" id="JAHDVG010000484">
    <property type="protein sequence ID" value="KAH1170462.1"/>
    <property type="molecule type" value="Genomic_DNA"/>
</dbReference>
<dbReference type="InterPro" id="IPR027377">
    <property type="entry name" value="ZAR1/RTP1-5-like_Znf-3CxxC"/>
</dbReference>
<evidence type="ECO:0000256" key="7">
    <source>
        <dbReference type="ARBA" id="ARBA00022833"/>
    </source>
</evidence>
<name>A0A9D3X0F7_9SAUR</name>
<dbReference type="GO" id="GO:0003729">
    <property type="term" value="F:mRNA binding"/>
    <property type="evidence" value="ECO:0007669"/>
    <property type="project" value="UniProtKB-ARBA"/>
</dbReference>
<evidence type="ECO:0000256" key="3">
    <source>
        <dbReference type="ARBA" id="ARBA00022490"/>
    </source>
</evidence>
<evidence type="ECO:0000256" key="1">
    <source>
        <dbReference type="ARBA" id="ARBA00004331"/>
    </source>
</evidence>
<keyword evidence="5" id="KW-0863">Zinc-finger</keyword>
<evidence type="ECO:0000256" key="9">
    <source>
        <dbReference type="ARBA" id="ARBA00022943"/>
    </source>
</evidence>
<comment type="subcellular location">
    <subcellularLocation>
        <location evidence="1">Cytoplasm</location>
        <location evidence="1">Cytoplasmic ribonucleoprotein granule</location>
    </subcellularLocation>
</comment>
<sequence>MAAARSGGWGGGDVHLSLPAPPQGGVFKAAPAGPANGAGVMADEAMDSYLYSAYTPYSYRYQPPKGKGPPGAWRQRGTYFSGYGDTAAAAAAEYFDNYQRAQLKAILSQVNPSLTPRLRKANTKEVGVQVNPRQDASVQCSLGPRTLLRRRPAPGLPSLRPREQEQGSPATTTARPVRFPRTIAVYSPMASRRLTTFLEEPEDAGQEAAEEEPEEAAAEEEEPQQQRTEAAAVRASWEQPPGSSAEPQEPRPPQQQEAAEEEEEAAAPRQEGPVEAPERQAGQPQAAASQEPGQGKTRLRFQFLEQKYGYYHCKDCNIRWESAYVWCVQGTNKVGLVLLGCPSAPWALIAADLPSPFLQVYFRQFCRTCQKSYNPYRVEDITCQSCKQTRCTCPVKVRHVDPKRPHRQDLCGRCKGKRLSCDSTFSFKYII</sequence>
<keyword evidence="9" id="KW-0896">Oogenesis</keyword>
<keyword evidence="4" id="KW-0479">Metal-binding</keyword>